<feature type="region of interest" description="Disordered" evidence="1">
    <location>
        <begin position="367"/>
        <end position="422"/>
    </location>
</feature>
<feature type="compositionally biased region" description="Low complexity" evidence="1">
    <location>
        <begin position="527"/>
        <end position="551"/>
    </location>
</feature>
<comment type="caution">
    <text evidence="3">The sequence shown here is derived from an EMBL/GenBank/DDBJ whole genome shotgun (WGS) entry which is preliminary data.</text>
</comment>
<feature type="region of interest" description="Disordered" evidence="1">
    <location>
        <begin position="438"/>
        <end position="553"/>
    </location>
</feature>
<dbReference type="SMART" id="SM01017">
    <property type="entry name" value="Arrestin_C"/>
    <property type="match status" value="1"/>
</dbReference>
<feature type="compositionally biased region" description="Low complexity" evidence="1">
    <location>
        <begin position="438"/>
        <end position="467"/>
    </location>
</feature>
<feature type="region of interest" description="Disordered" evidence="1">
    <location>
        <begin position="611"/>
        <end position="685"/>
    </location>
</feature>
<feature type="compositionally biased region" description="Polar residues" evidence="1">
    <location>
        <begin position="611"/>
        <end position="633"/>
    </location>
</feature>
<feature type="compositionally biased region" description="Polar residues" evidence="1">
    <location>
        <begin position="643"/>
        <end position="655"/>
    </location>
</feature>
<dbReference type="InterPro" id="IPR014752">
    <property type="entry name" value="Arrestin-like_C"/>
</dbReference>
<dbReference type="InterPro" id="IPR011022">
    <property type="entry name" value="Arrestin_C-like"/>
</dbReference>
<accession>A0A397TE98</accession>
<feature type="domain" description="Arrestin C-terminal-like" evidence="2">
    <location>
        <begin position="162"/>
        <end position="333"/>
    </location>
</feature>
<feature type="compositionally biased region" description="Low complexity" evidence="1">
    <location>
        <begin position="491"/>
        <end position="509"/>
    </location>
</feature>
<dbReference type="Proteomes" id="UP000265703">
    <property type="component" value="Unassembled WGS sequence"/>
</dbReference>
<name>A0A397TE98_9GLOM</name>
<feature type="compositionally biased region" description="Low complexity" evidence="1">
    <location>
        <begin position="656"/>
        <end position="685"/>
    </location>
</feature>
<reference evidence="3 4" key="1">
    <citation type="submission" date="2018-06" db="EMBL/GenBank/DDBJ databases">
        <title>Comparative genomics reveals the genomic features of Rhizophagus irregularis, R. cerebriforme, R. diaphanum and Gigaspora rosea, and their symbiotic lifestyle signature.</title>
        <authorList>
            <person name="Morin E."/>
            <person name="San Clemente H."/>
            <person name="Chen E.C.H."/>
            <person name="De La Providencia I."/>
            <person name="Hainaut M."/>
            <person name="Kuo A."/>
            <person name="Kohler A."/>
            <person name="Murat C."/>
            <person name="Tang N."/>
            <person name="Roy S."/>
            <person name="Loubradou J."/>
            <person name="Henrissat B."/>
            <person name="Grigoriev I.V."/>
            <person name="Corradi N."/>
            <person name="Roux C."/>
            <person name="Martin F.M."/>
        </authorList>
    </citation>
    <scope>NUCLEOTIDE SEQUENCE [LARGE SCALE GENOMIC DNA]</scope>
    <source>
        <strain evidence="3 4">DAOM 227022</strain>
    </source>
</reference>
<gene>
    <name evidence="3" type="ORF">C1645_819634</name>
</gene>
<sequence>MNNSIIAIDILPDNDGKLIMYGPPNKDNKHLVSGKLRIILSKPLKTKLISIKLKGKSEYSDWENQYSCIYLLKLEKILREKSIIPSGVTDLDFEFQISGNLPQSYVTSFGLIKYNLVATVQPNSLLSKHGRTERSISISRHYLPCRRELLPAPPTKVYRGQRKNILKYELDIPTIICINEPSLLIRLRLFPLSNQGRIKKVNFSLLQSEKYRIQPTPQDFQEYSIENAQLIGNVQLNNSSVAKRKRSHPIKPTSLKVSYDQDTWDNPLTYNLPFEQYNNNNNTSNIKKTKLKATITSPLMRVRHKLKITMTFESLGEKNLELGFPIIFTTIPGMEVANHHFRSNEDFNETELPTYDDVVNHALPQEEVTSRPMTPSDHSESHSQNHSRSSTPNLYEDGSGDSIHNNSRPVTPTPSPLLTDDSTINLNTSNIINTTILSSTSTSSSPSSSALSLNDNNQLQPQPQPQLNKKKSQRSLAQALGRLLLRSENNSRPTSPSPSASTTPTVLTPISSSCPINNNRSRTPPQLELTPSSSPTFPSLSDPSSSLYPQPISTTNDVPIVHKSGISHLYARTGRASWYLNMPDEDDVPTITPEIHSAPSSPRETLVHISSSNNLLPPPTLDQQRSNGRNLSTDRMVHRRSVSFDSSLTQTRINETSIPSGSTSSSTRSNIDNSSDNSSDNTTITSLLRHPSLSSLKGMVKRNRKKPAAIDDNASRLAINKIDINITIPSPTLGTYEI</sequence>
<evidence type="ECO:0000313" key="4">
    <source>
        <dbReference type="Proteomes" id="UP000265703"/>
    </source>
</evidence>
<protein>
    <recommendedName>
        <fullName evidence="2">Arrestin C-terminal-like domain-containing protein</fullName>
    </recommendedName>
</protein>
<dbReference type="AlphaFoldDB" id="A0A397TE98"/>
<evidence type="ECO:0000259" key="2">
    <source>
        <dbReference type="SMART" id="SM01017"/>
    </source>
</evidence>
<organism evidence="3 4">
    <name type="scientific">Glomus cerebriforme</name>
    <dbReference type="NCBI Taxonomy" id="658196"/>
    <lineage>
        <taxon>Eukaryota</taxon>
        <taxon>Fungi</taxon>
        <taxon>Fungi incertae sedis</taxon>
        <taxon>Mucoromycota</taxon>
        <taxon>Glomeromycotina</taxon>
        <taxon>Glomeromycetes</taxon>
        <taxon>Glomerales</taxon>
        <taxon>Glomeraceae</taxon>
        <taxon>Glomus</taxon>
    </lineage>
</organism>
<evidence type="ECO:0000313" key="3">
    <source>
        <dbReference type="EMBL" id="RIA93214.1"/>
    </source>
</evidence>
<dbReference type="Gene3D" id="2.60.40.640">
    <property type="match status" value="1"/>
</dbReference>
<dbReference type="STRING" id="658196.A0A397TE98"/>
<proteinExistence type="predicted"/>
<keyword evidence="4" id="KW-1185">Reference proteome</keyword>
<evidence type="ECO:0000256" key="1">
    <source>
        <dbReference type="SAM" id="MobiDB-lite"/>
    </source>
</evidence>
<dbReference type="EMBL" id="QKYT01000108">
    <property type="protein sequence ID" value="RIA93214.1"/>
    <property type="molecule type" value="Genomic_DNA"/>
</dbReference>
<dbReference type="OrthoDB" id="2333384at2759"/>
<feature type="compositionally biased region" description="Polar residues" evidence="1">
    <location>
        <begin position="510"/>
        <end position="524"/>
    </location>
</feature>